<gene>
    <name evidence="1" type="ORF">J2851_001710</name>
</gene>
<evidence type="ECO:0000313" key="1">
    <source>
        <dbReference type="EMBL" id="MBP2291949.1"/>
    </source>
</evidence>
<dbReference type="EMBL" id="JAGINP010000005">
    <property type="protein sequence ID" value="MBP2291949.1"/>
    <property type="molecule type" value="Genomic_DNA"/>
</dbReference>
<organism evidence="1 2">
    <name type="scientific">Azospirillum rugosum</name>
    <dbReference type="NCBI Taxonomy" id="416170"/>
    <lineage>
        <taxon>Bacteria</taxon>
        <taxon>Pseudomonadati</taxon>
        <taxon>Pseudomonadota</taxon>
        <taxon>Alphaproteobacteria</taxon>
        <taxon>Rhodospirillales</taxon>
        <taxon>Azospirillaceae</taxon>
        <taxon>Azospirillum</taxon>
    </lineage>
</organism>
<dbReference type="RefSeq" id="WP_209765697.1">
    <property type="nucleotide sequence ID" value="NZ_JAGINP010000005.1"/>
</dbReference>
<dbReference type="Proteomes" id="UP000781958">
    <property type="component" value="Unassembled WGS sequence"/>
</dbReference>
<keyword evidence="2" id="KW-1185">Reference proteome</keyword>
<reference evidence="1 2" key="1">
    <citation type="submission" date="2021-03" db="EMBL/GenBank/DDBJ databases">
        <title>Genomic Encyclopedia of Type Strains, Phase III (KMG-III): the genomes of soil and plant-associated and newly described type strains.</title>
        <authorList>
            <person name="Whitman W."/>
        </authorList>
    </citation>
    <scope>NUCLEOTIDE SEQUENCE [LARGE SCALE GENOMIC DNA]</scope>
    <source>
        <strain evidence="1 2">IMMIB AFH-6</strain>
    </source>
</reference>
<accession>A0ABS4SIB2</accession>
<comment type="caution">
    <text evidence="1">The sequence shown here is derived from an EMBL/GenBank/DDBJ whole genome shotgun (WGS) entry which is preliminary data.</text>
</comment>
<evidence type="ECO:0000313" key="2">
    <source>
        <dbReference type="Proteomes" id="UP000781958"/>
    </source>
</evidence>
<name>A0ABS4SIB2_9PROT</name>
<protein>
    <submittedName>
        <fullName evidence="1">Uncharacterized protein</fullName>
    </submittedName>
</protein>
<sequence length="67" mass="7298">MSGKPIWTKESSHSYAVEHAGQRVDLRYEPAGFQSGWAVYAGGRLIERCTELMQARGLAMALATKGA</sequence>
<proteinExistence type="predicted"/>